<evidence type="ECO:0000313" key="1">
    <source>
        <dbReference type="EMBL" id="KAK1469133.1"/>
    </source>
</evidence>
<sequence length="46" mass="5223">MECQCQVSHTLAALGYGCYVASTMFLLPVPGPHYRVWNNRLCVTEY</sequence>
<dbReference type="Proteomes" id="UP001239795">
    <property type="component" value="Unassembled WGS sequence"/>
</dbReference>
<gene>
    <name evidence="1" type="ORF">CMEL01_00900</name>
</gene>
<keyword evidence="2" id="KW-1185">Reference proteome</keyword>
<dbReference type="EMBL" id="MLGG01000001">
    <property type="protein sequence ID" value="KAK1469133.1"/>
    <property type="molecule type" value="Genomic_DNA"/>
</dbReference>
<proteinExistence type="predicted"/>
<dbReference type="AlphaFoldDB" id="A0AAI9V268"/>
<comment type="caution">
    <text evidence="1">The sequence shown here is derived from an EMBL/GenBank/DDBJ whole genome shotgun (WGS) entry which is preliminary data.</text>
</comment>
<reference evidence="1 2" key="1">
    <citation type="submission" date="2016-10" db="EMBL/GenBank/DDBJ databases">
        <title>The genome sequence of Colletotrichum fioriniae PJ7.</title>
        <authorList>
            <person name="Baroncelli R."/>
        </authorList>
    </citation>
    <scope>NUCLEOTIDE SEQUENCE [LARGE SCALE GENOMIC DNA]</scope>
    <source>
        <strain evidence="1">Col 31</strain>
    </source>
</reference>
<accession>A0AAI9V268</accession>
<protein>
    <submittedName>
        <fullName evidence="1">Uncharacterized protein</fullName>
    </submittedName>
</protein>
<name>A0AAI9V268_9PEZI</name>
<organism evidence="1 2">
    <name type="scientific">Colletotrichum melonis</name>
    <dbReference type="NCBI Taxonomy" id="1209925"/>
    <lineage>
        <taxon>Eukaryota</taxon>
        <taxon>Fungi</taxon>
        <taxon>Dikarya</taxon>
        <taxon>Ascomycota</taxon>
        <taxon>Pezizomycotina</taxon>
        <taxon>Sordariomycetes</taxon>
        <taxon>Hypocreomycetidae</taxon>
        <taxon>Glomerellales</taxon>
        <taxon>Glomerellaceae</taxon>
        <taxon>Colletotrichum</taxon>
        <taxon>Colletotrichum acutatum species complex</taxon>
    </lineage>
</organism>
<evidence type="ECO:0000313" key="2">
    <source>
        <dbReference type="Proteomes" id="UP001239795"/>
    </source>
</evidence>